<dbReference type="EMBL" id="CP034951">
    <property type="protein sequence ID" value="QAA80829.1"/>
    <property type="molecule type" value="Genomic_DNA"/>
</dbReference>
<evidence type="ECO:0000313" key="1">
    <source>
        <dbReference type="EMBL" id="QAA80829.1"/>
    </source>
</evidence>
<evidence type="ECO:0000313" key="2">
    <source>
        <dbReference type="Proteomes" id="UP000285517"/>
    </source>
</evidence>
<dbReference type="Proteomes" id="UP000285517">
    <property type="component" value="Chromosome"/>
</dbReference>
<gene>
    <name evidence="1" type="ORF">EI546_03385</name>
</gene>
<proteinExistence type="predicted"/>
<dbReference type="AlphaFoldDB" id="A0A410G0Q1"/>
<reference evidence="1 2" key="1">
    <citation type="submission" date="2019-01" db="EMBL/GenBank/DDBJ databases">
        <title>Complete genome sequencing of Aequorivita sp. H23M31.</title>
        <authorList>
            <person name="Bae J.-W."/>
        </authorList>
    </citation>
    <scope>NUCLEOTIDE SEQUENCE [LARGE SCALE GENOMIC DNA]</scope>
    <source>
        <strain evidence="1 2">H23M31</strain>
    </source>
</reference>
<dbReference type="KEGG" id="aev:EI546_03385"/>
<organism evidence="1 2">
    <name type="scientific">Aequorivita ciconiae</name>
    <dbReference type="NCBI Taxonomy" id="2494375"/>
    <lineage>
        <taxon>Bacteria</taxon>
        <taxon>Pseudomonadati</taxon>
        <taxon>Bacteroidota</taxon>
        <taxon>Flavobacteriia</taxon>
        <taxon>Flavobacteriales</taxon>
        <taxon>Flavobacteriaceae</taxon>
        <taxon>Aequorivita</taxon>
    </lineage>
</organism>
<dbReference type="RefSeq" id="WP_128249224.1">
    <property type="nucleotide sequence ID" value="NZ_CP034951.1"/>
</dbReference>
<keyword evidence="2" id="KW-1185">Reference proteome</keyword>
<dbReference type="OrthoDB" id="980385at2"/>
<accession>A0A410G0Q1</accession>
<sequence length="229" mass="26816">MKTLFALLLLFLIGPQPIKEIYDKGEFIFSVKIYKNENEMGLRFFPFQHTGENGEEFDNAWELSEDLIIDKNTVVYLGMEIMEGKINGDQKPYQFNYYNAEFEKIGMEATGLIENDSTIWLHPPRGRYFKILELNPFPEIRFDKEKWSTKLEVGDHWGNKRWKTWKGNIEIASEYSYNGENGKVTAIAKSELGITHLTADFDRTDGFKKLDYTNIDGSRMVLELIRKRE</sequence>
<name>A0A410G0Q1_9FLAO</name>
<protein>
    <submittedName>
        <fullName evidence="1">Uncharacterized protein</fullName>
    </submittedName>
</protein>